<dbReference type="OrthoDB" id="5516644at2"/>
<dbReference type="EMBL" id="VOSM01000003">
    <property type="protein sequence ID" value="TXD37528.1"/>
    <property type="molecule type" value="Genomic_DNA"/>
</dbReference>
<feature type="transmembrane region" description="Helical" evidence="1">
    <location>
        <begin position="12"/>
        <end position="34"/>
    </location>
</feature>
<evidence type="ECO:0000256" key="1">
    <source>
        <dbReference type="SAM" id="Phobius"/>
    </source>
</evidence>
<protein>
    <recommendedName>
        <fullName evidence="4">Cell division protein FtsL</fullName>
    </recommendedName>
</protein>
<keyword evidence="1" id="KW-0472">Membrane</keyword>
<dbReference type="GO" id="GO:0005886">
    <property type="term" value="C:plasma membrane"/>
    <property type="evidence" value="ECO:0007669"/>
    <property type="project" value="UniProtKB-SubCell"/>
</dbReference>
<sequence>MKSHIIGALRDLMEVSKVLVLVGVPGALLLFHVWQEYQITQTGYAIAEVTEEHRELLEEHKRLTVEASMHGRADLVAQTAREQFGLEPARPEQVIVIDLEAGDLQEHAALFDASTATR</sequence>
<evidence type="ECO:0000313" key="3">
    <source>
        <dbReference type="Proteomes" id="UP000321412"/>
    </source>
</evidence>
<evidence type="ECO:0008006" key="4">
    <source>
        <dbReference type="Google" id="ProtNLM"/>
    </source>
</evidence>
<keyword evidence="1" id="KW-0812">Transmembrane</keyword>
<accession>A0A5C6X860</accession>
<dbReference type="AlphaFoldDB" id="A0A5C6X860"/>
<dbReference type="Proteomes" id="UP000321412">
    <property type="component" value="Unassembled WGS sequence"/>
</dbReference>
<dbReference type="RefSeq" id="WP_146980684.1">
    <property type="nucleotide sequence ID" value="NZ_VOSM01000003.1"/>
</dbReference>
<name>A0A5C6X860_9DELT</name>
<evidence type="ECO:0000313" key="2">
    <source>
        <dbReference type="EMBL" id="TXD37528.1"/>
    </source>
</evidence>
<dbReference type="GO" id="GO:0051301">
    <property type="term" value="P:cell division"/>
    <property type="evidence" value="ECO:0007669"/>
    <property type="project" value="UniProtKB-KW"/>
</dbReference>
<keyword evidence="3" id="KW-1185">Reference proteome</keyword>
<proteinExistence type="predicted"/>
<organism evidence="2 3">
    <name type="scientific">Lujinxingia vulgaris</name>
    <dbReference type="NCBI Taxonomy" id="2600176"/>
    <lineage>
        <taxon>Bacteria</taxon>
        <taxon>Deltaproteobacteria</taxon>
        <taxon>Bradymonadales</taxon>
        <taxon>Lujinxingiaceae</taxon>
        <taxon>Lujinxingia</taxon>
    </lineage>
</organism>
<keyword evidence="1" id="KW-1133">Transmembrane helix</keyword>
<gene>
    <name evidence="2" type="ORF">FRC98_07500</name>
</gene>
<reference evidence="2 3" key="1">
    <citation type="submission" date="2019-08" db="EMBL/GenBank/DDBJ databases">
        <title>Bradymonadales sp. TMQ4.</title>
        <authorList>
            <person name="Liang Q."/>
        </authorList>
    </citation>
    <scope>NUCLEOTIDE SEQUENCE [LARGE SCALE GENOMIC DNA]</scope>
    <source>
        <strain evidence="2 3">TMQ4</strain>
    </source>
</reference>
<comment type="caution">
    <text evidence="2">The sequence shown here is derived from an EMBL/GenBank/DDBJ whole genome shotgun (WGS) entry which is preliminary data.</text>
</comment>